<dbReference type="PANTHER" id="PTHR47926">
    <property type="entry name" value="PENTATRICOPEPTIDE REPEAT-CONTAINING PROTEIN"/>
    <property type="match status" value="1"/>
</dbReference>
<evidence type="ECO:0000256" key="2">
    <source>
        <dbReference type="PROSITE-ProRule" id="PRU00708"/>
    </source>
</evidence>
<dbReference type="Gene3D" id="1.25.40.10">
    <property type="entry name" value="Tetratricopeptide repeat domain"/>
    <property type="match status" value="1"/>
</dbReference>
<dbReference type="AlphaFoldDB" id="A0A0B2QP60"/>
<name>A0A0B2QP60_GLYSO</name>
<keyword evidence="1" id="KW-0677">Repeat</keyword>
<dbReference type="EC" id="3.6.4.3" evidence="3"/>
<dbReference type="InterPro" id="IPR002885">
    <property type="entry name" value="PPR_rpt"/>
</dbReference>
<dbReference type="EC" id="3.4.24.-" evidence="3"/>
<feature type="repeat" description="PPR" evidence="2">
    <location>
        <begin position="95"/>
        <end position="129"/>
    </location>
</feature>
<dbReference type="EMBL" id="KN656519">
    <property type="protein sequence ID" value="KHN23205.1"/>
    <property type="molecule type" value="Genomic_DNA"/>
</dbReference>
<accession>A0A0B2QP60</accession>
<sequence>MQKPQLHTFIKAITTLRPIPTTPPHTFLPLRNPSESVIYLKNREIDAFIKRRNPNVALAVFHNTPLRDTVTYDLIISAFRQAGGTFSSNFLDSSFSKRFTSMINAYARNGMGKEGIAMLQAMTERGIKPDDVTFLCALNGCNHTGLVEEGRIVFESMKSLHGVDPDRRHFSCTMDLFCRAGLLHEAEEFLLQSQGKGEYFMWSSLLRSCRVHKNEEVGTKAAQVLVELDPDDPAVWLQASNFYAEIGKFDASRQIREVSLARKMTREIGHSLIEIRQ</sequence>
<proteinExistence type="predicted"/>
<gene>
    <name evidence="3" type="ORF">glysoja_043650</name>
</gene>
<evidence type="ECO:0000313" key="3">
    <source>
        <dbReference type="EMBL" id="KHN23205.1"/>
    </source>
</evidence>
<dbReference type="PANTHER" id="PTHR47926:SF442">
    <property type="entry name" value="PUTATIVE-RELATED"/>
    <property type="match status" value="1"/>
</dbReference>
<dbReference type="InterPro" id="IPR011990">
    <property type="entry name" value="TPR-like_helical_dom_sf"/>
</dbReference>
<dbReference type="GO" id="GO:0099402">
    <property type="term" value="P:plant organ development"/>
    <property type="evidence" value="ECO:0007669"/>
    <property type="project" value="UniProtKB-ARBA"/>
</dbReference>
<organism evidence="3">
    <name type="scientific">Glycine soja</name>
    <name type="common">Wild soybean</name>
    <dbReference type="NCBI Taxonomy" id="3848"/>
    <lineage>
        <taxon>Eukaryota</taxon>
        <taxon>Viridiplantae</taxon>
        <taxon>Streptophyta</taxon>
        <taxon>Embryophyta</taxon>
        <taxon>Tracheophyta</taxon>
        <taxon>Spermatophyta</taxon>
        <taxon>Magnoliopsida</taxon>
        <taxon>eudicotyledons</taxon>
        <taxon>Gunneridae</taxon>
        <taxon>Pentapetalae</taxon>
        <taxon>rosids</taxon>
        <taxon>fabids</taxon>
        <taxon>Fabales</taxon>
        <taxon>Fabaceae</taxon>
        <taxon>Papilionoideae</taxon>
        <taxon>50 kb inversion clade</taxon>
        <taxon>NPAAA clade</taxon>
        <taxon>indigoferoid/millettioid clade</taxon>
        <taxon>Phaseoleae</taxon>
        <taxon>Glycine</taxon>
        <taxon>Glycine subgen. Soja</taxon>
    </lineage>
</organism>
<dbReference type="Pfam" id="PF13041">
    <property type="entry name" value="PPR_2"/>
    <property type="match status" value="1"/>
</dbReference>
<protein>
    <submittedName>
        <fullName evidence="3">Pentatricopeptide repeat-containing protein, chloroplastic</fullName>
        <ecNumber evidence="3">3.4.24.-</ecNumber>
        <ecNumber evidence="3">3.6.4.3</ecNumber>
    </submittedName>
</protein>
<dbReference type="Pfam" id="PF01535">
    <property type="entry name" value="PPR"/>
    <property type="match status" value="1"/>
</dbReference>
<dbReference type="PROSITE" id="PS51375">
    <property type="entry name" value="PPR"/>
    <property type="match status" value="1"/>
</dbReference>
<dbReference type="GO" id="GO:0016787">
    <property type="term" value="F:hydrolase activity"/>
    <property type="evidence" value="ECO:0007669"/>
    <property type="project" value="UniProtKB-KW"/>
</dbReference>
<dbReference type="FunFam" id="1.25.40.10:FF:000158">
    <property type="entry name" value="pentatricopeptide repeat-containing protein At2g33680"/>
    <property type="match status" value="1"/>
</dbReference>
<dbReference type="GO" id="GO:0003723">
    <property type="term" value="F:RNA binding"/>
    <property type="evidence" value="ECO:0007669"/>
    <property type="project" value="InterPro"/>
</dbReference>
<dbReference type="InterPro" id="IPR046960">
    <property type="entry name" value="PPR_At4g14850-like_plant"/>
</dbReference>
<dbReference type="GO" id="GO:0009451">
    <property type="term" value="P:RNA modification"/>
    <property type="evidence" value="ECO:0007669"/>
    <property type="project" value="InterPro"/>
</dbReference>
<evidence type="ECO:0000256" key="1">
    <source>
        <dbReference type="ARBA" id="ARBA00022737"/>
    </source>
</evidence>
<dbReference type="Proteomes" id="UP000053555">
    <property type="component" value="Unassembled WGS sequence"/>
</dbReference>
<reference evidence="3" key="1">
    <citation type="submission" date="2014-07" db="EMBL/GenBank/DDBJ databases">
        <title>Identification of a novel salt tolerance gene in wild soybean by whole-genome sequencing.</title>
        <authorList>
            <person name="Lam H.-M."/>
            <person name="Qi X."/>
            <person name="Li M.-W."/>
            <person name="Liu X."/>
            <person name="Xie M."/>
            <person name="Ni M."/>
            <person name="Xu X."/>
        </authorList>
    </citation>
    <scope>NUCLEOTIDE SEQUENCE [LARGE SCALE GENOMIC DNA]</scope>
    <source>
        <tissue evidence="3">Root</tissue>
    </source>
</reference>
<dbReference type="SUPFAM" id="SSF48452">
    <property type="entry name" value="TPR-like"/>
    <property type="match status" value="1"/>
</dbReference>
<keyword evidence="3" id="KW-0378">Hydrolase</keyword>
<dbReference type="NCBIfam" id="TIGR00756">
    <property type="entry name" value="PPR"/>
    <property type="match status" value="1"/>
</dbReference>